<comment type="caution">
    <text evidence="2">The sequence shown here is derived from an EMBL/GenBank/DDBJ whole genome shotgun (WGS) entry which is preliminary data.</text>
</comment>
<name>A0A8J6TLX7_9BACT</name>
<keyword evidence="1" id="KW-0175">Coiled coil</keyword>
<dbReference type="GO" id="GO:0000166">
    <property type="term" value="F:nucleotide binding"/>
    <property type="evidence" value="ECO:0007669"/>
    <property type="project" value="InterPro"/>
</dbReference>
<protein>
    <submittedName>
        <fullName evidence="2">Uncharacterized protein</fullName>
    </submittedName>
</protein>
<accession>A0A8J6TLX7</accession>
<dbReference type="Gene3D" id="1.10.150.20">
    <property type="entry name" value="5' to 3' exonuclease, C-terminal subdomain"/>
    <property type="match status" value="1"/>
</dbReference>
<dbReference type="Proteomes" id="UP000603434">
    <property type="component" value="Unassembled WGS sequence"/>
</dbReference>
<evidence type="ECO:0000313" key="3">
    <source>
        <dbReference type="Proteomes" id="UP000603434"/>
    </source>
</evidence>
<organism evidence="2 3">
    <name type="scientific">Candidatus Desulfatibia profunda</name>
    <dbReference type="NCBI Taxonomy" id="2841695"/>
    <lineage>
        <taxon>Bacteria</taxon>
        <taxon>Pseudomonadati</taxon>
        <taxon>Thermodesulfobacteriota</taxon>
        <taxon>Desulfobacteria</taxon>
        <taxon>Desulfobacterales</taxon>
        <taxon>Desulfobacterales incertae sedis</taxon>
        <taxon>Candidatus Desulfatibia</taxon>
    </lineage>
</organism>
<dbReference type="SUPFAM" id="SSF47794">
    <property type="entry name" value="Rad51 N-terminal domain-like"/>
    <property type="match status" value="1"/>
</dbReference>
<dbReference type="EMBL" id="JACNJH010000136">
    <property type="protein sequence ID" value="MBC8361554.1"/>
    <property type="molecule type" value="Genomic_DNA"/>
</dbReference>
<reference evidence="2 3" key="1">
    <citation type="submission" date="2020-08" db="EMBL/GenBank/DDBJ databases">
        <title>Bridging the membrane lipid divide: bacteria of the FCB group superphylum have the potential to synthesize archaeal ether lipids.</title>
        <authorList>
            <person name="Villanueva L."/>
            <person name="Von Meijenfeldt F.A.B."/>
            <person name="Westbye A.B."/>
            <person name="Yadav S."/>
            <person name="Hopmans E.C."/>
            <person name="Dutilh B.E."/>
            <person name="Sinninghe Damste J.S."/>
        </authorList>
    </citation>
    <scope>NUCLEOTIDE SEQUENCE [LARGE SCALE GENOMIC DNA]</scope>
    <source>
        <strain evidence="2">NIOZ-UU30</strain>
    </source>
</reference>
<evidence type="ECO:0000256" key="1">
    <source>
        <dbReference type="SAM" id="Coils"/>
    </source>
</evidence>
<dbReference type="AlphaFoldDB" id="A0A8J6TLX7"/>
<proteinExistence type="predicted"/>
<evidence type="ECO:0000313" key="2">
    <source>
        <dbReference type="EMBL" id="MBC8361554.1"/>
    </source>
</evidence>
<feature type="coiled-coil region" evidence="1">
    <location>
        <begin position="73"/>
        <end position="104"/>
    </location>
</feature>
<sequence>MIQDDLTKVKHVGVARMKVLNDLGITTVEQLFEMPLEKLAEIKSIGGHYAKLIKNSVNEYCGEISKKLPVKASAAKEKKIEEINRNLQKTLKRLNKNLSQVDEKLKPLWKKKYLEYYLDFKKRSAKLKARLDTLDQIQANLPQKVKKTVINKAAALMLTLTKVGKKPKKNKYNKIKQAIQSYSRMLRDIIS</sequence>
<dbReference type="InterPro" id="IPR010995">
    <property type="entry name" value="DNA_repair_Rad51/TF_NusA_a-hlx"/>
</dbReference>
<gene>
    <name evidence="2" type="ORF">H8E23_09165</name>
</gene>